<dbReference type="Gene3D" id="3.40.50.10090">
    <property type="match status" value="2"/>
</dbReference>
<dbReference type="GO" id="GO:0006780">
    <property type="term" value="P:uroporphyrinogen III biosynthetic process"/>
    <property type="evidence" value="ECO:0007669"/>
    <property type="project" value="UniProtKB-UniRule"/>
</dbReference>
<comment type="similarity">
    <text evidence="2 9">Belongs to the uroporphyrinogen-III synthase family.</text>
</comment>
<evidence type="ECO:0000313" key="12">
    <source>
        <dbReference type="Proteomes" id="UP000322524"/>
    </source>
</evidence>
<comment type="function">
    <text evidence="6 9">Catalyzes cyclization of the linear tetrapyrrole, hydroxymethylbilane, to the macrocyclic uroporphyrinogen III.</text>
</comment>
<organism evidence="11 12">
    <name type="scientific">Sutcliffiella horikoshii</name>
    <dbReference type="NCBI Taxonomy" id="79883"/>
    <lineage>
        <taxon>Bacteria</taxon>
        <taxon>Bacillati</taxon>
        <taxon>Bacillota</taxon>
        <taxon>Bacilli</taxon>
        <taxon>Bacillales</taxon>
        <taxon>Bacillaceae</taxon>
        <taxon>Sutcliffiella</taxon>
    </lineage>
</organism>
<evidence type="ECO:0000256" key="9">
    <source>
        <dbReference type="RuleBase" id="RU366031"/>
    </source>
</evidence>
<evidence type="ECO:0000256" key="3">
    <source>
        <dbReference type="ARBA" id="ARBA00013109"/>
    </source>
</evidence>
<dbReference type="AlphaFoldDB" id="A0A5D4T232"/>
<dbReference type="UniPathway" id="UPA00251">
    <property type="reaction ID" value="UER00320"/>
</dbReference>
<comment type="pathway">
    <text evidence="1 9">Porphyrin-containing compound metabolism; protoporphyrin-IX biosynthesis; coproporphyrinogen-III from 5-aminolevulinate: step 3/4.</text>
</comment>
<dbReference type="STRING" id="79883.GCA_001636495_01758"/>
<dbReference type="EC" id="4.2.1.75" evidence="3 9"/>
<evidence type="ECO:0000259" key="10">
    <source>
        <dbReference type="Pfam" id="PF02602"/>
    </source>
</evidence>
<reference evidence="11 12" key="1">
    <citation type="submission" date="2019-08" db="EMBL/GenBank/DDBJ databases">
        <title>Bacillus genomes from the desert of Cuatro Cienegas, Coahuila.</title>
        <authorList>
            <person name="Olmedo-Alvarez G."/>
        </authorList>
    </citation>
    <scope>NUCLEOTIDE SEQUENCE [LARGE SCALE GENOMIC DNA]</scope>
    <source>
        <strain evidence="11 12">CH28_1T</strain>
    </source>
</reference>
<keyword evidence="4 9" id="KW-0456">Lyase</keyword>
<dbReference type="RefSeq" id="WP_148987804.1">
    <property type="nucleotide sequence ID" value="NZ_VTEV01000003.1"/>
</dbReference>
<dbReference type="GO" id="GO:0004852">
    <property type="term" value="F:uroporphyrinogen-III synthase activity"/>
    <property type="evidence" value="ECO:0007669"/>
    <property type="project" value="UniProtKB-UniRule"/>
</dbReference>
<evidence type="ECO:0000256" key="7">
    <source>
        <dbReference type="ARBA" id="ARBA00040167"/>
    </source>
</evidence>
<dbReference type="PANTHER" id="PTHR38042:SF1">
    <property type="entry name" value="UROPORPHYRINOGEN-III SYNTHASE, CHLOROPLASTIC"/>
    <property type="match status" value="1"/>
</dbReference>
<gene>
    <name evidence="11" type="ORF">FZC76_08520</name>
</gene>
<evidence type="ECO:0000256" key="2">
    <source>
        <dbReference type="ARBA" id="ARBA00008133"/>
    </source>
</evidence>
<evidence type="ECO:0000256" key="4">
    <source>
        <dbReference type="ARBA" id="ARBA00023239"/>
    </source>
</evidence>
<dbReference type="PANTHER" id="PTHR38042">
    <property type="entry name" value="UROPORPHYRINOGEN-III SYNTHASE, CHLOROPLASTIC"/>
    <property type="match status" value="1"/>
</dbReference>
<feature type="domain" description="Tetrapyrrole biosynthesis uroporphyrinogen III synthase" evidence="10">
    <location>
        <begin position="24"/>
        <end position="237"/>
    </location>
</feature>
<dbReference type="InterPro" id="IPR036108">
    <property type="entry name" value="4pyrrol_syn_uPrphyn_synt_sf"/>
</dbReference>
<dbReference type="InterPro" id="IPR003754">
    <property type="entry name" value="4pyrrol_synth_uPrphyn_synth"/>
</dbReference>
<dbReference type="SUPFAM" id="SSF69618">
    <property type="entry name" value="HemD-like"/>
    <property type="match status" value="1"/>
</dbReference>
<comment type="caution">
    <text evidence="11">The sequence shown here is derived from an EMBL/GenBank/DDBJ whole genome shotgun (WGS) entry which is preliminary data.</text>
</comment>
<dbReference type="InterPro" id="IPR039793">
    <property type="entry name" value="UROS/Hem4"/>
</dbReference>
<evidence type="ECO:0000256" key="1">
    <source>
        <dbReference type="ARBA" id="ARBA00004772"/>
    </source>
</evidence>
<protein>
    <recommendedName>
        <fullName evidence="7 9">Uroporphyrinogen-III synthase</fullName>
        <ecNumber evidence="3 9">4.2.1.75</ecNumber>
    </recommendedName>
</protein>
<dbReference type="GO" id="GO:0006782">
    <property type="term" value="P:protoporphyrinogen IX biosynthetic process"/>
    <property type="evidence" value="ECO:0007669"/>
    <property type="project" value="UniProtKB-UniRule"/>
</dbReference>
<keyword evidence="5 9" id="KW-0627">Porphyrin biosynthesis</keyword>
<dbReference type="CDD" id="cd06578">
    <property type="entry name" value="HemD"/>
    <property type="match status" value="1"/>
</dbReference>
<evidence type="ECO:0000256" key="8">
    <source>
        <dbReference type="ARBA" id="ARBA00048617"/>
    </source>
</evidence>
<evidence type="ECO:0000313" key="11">
    <source>
        <dbReference type="EMBL" id="TYS68961.1"/>
    </source>
</evidence>
<dbReference type="OrthoDB" id="9815856at2"/>
<dbReference type="Proteomes" id="UP000322524">
    <property type="component" value="Unassembled WGS sequence"/>
</dbReference>
<comment type="catalytic activity">
    <reaction evidence="8 9">
        <text>hydroxymethylbilane = uroporphyrinogen III + H2O</text>
        <dbReference type="Rhea" id="RHEA:18965"/>
        <dbReference type="ChEBI" id="CHEBI:15377"/>
        <dbReference type="ChEBI" id="CHEBI:57308"/>
        <dbReference type="ChEBI" id="CHEBI:57845"/>
        <dbReference type="EC" id="4.2.1.75"/>
    </reaction>
</comment>
<dbReference type="EMBL" id="VTEV01000003">
    <property type="protein sequence ID" value="TYS68961.1"/>
    <property type="molecule type" value="Genomic_DNA"/>
</dbReference>
<dbReference type="Pfam" id="PF02602">
    <property type="entry name" value="HEM4"/>
    <property type="match status" value="1"/>
</dbReference>
<proteinExistence type="inferred from homology"/>
<evidence type="ECO:0000256" key="5">
    <source>
        <dbReference type="ARBA" id="ARBA00023244"/>
    </source>
</evidence>
<evidence type="ECO:0000256" key="6">
    <source>
        <dbReference type="ARBA" id="ARBA00037589"/>
    </source>
</evidence>
<sequence length="248" mass="28179">MDRTLPLADKRILITRSKEQARYFSKQIQSLGGTSLEVPLIQFQHVSDNESVAEDIKSNLPDYEWIVFTSVNGVKYFFELYQGRLPNKIAVVGAKTKQALEVLGYKVDLVPSRFSAEDLIDSFAKETISSILLIQGNLARPLLREELSRIGYNVKQIVVYENRIRVPEEKEWKWLKEGKVDLYTFTSPSTVHNYMKLFGLPKGPVATIGPITRNAAEKAGINVAISPSEYTMDGLLEEIVQYFKREDT</sequence>
<accession>A0A5D4T232</accession>
<name>A0A5D4T232_9BACI</name>